<organism evidence="2 3">
    <name type="scientific">Sphingomonas ginsenosidivorax</name>
    <dbReference type="NCBI Taxonomy" id="862135"/>
    <lineage>
        <taxon>Bacteria</taxon>
        <taxon>Pseudomonadati</taxon>
        <taxon>Pseudomonadota</taxon>
        <taxon>Alphaproteobacteria</taxon>
        <taxon>Sphingomonadales</taxon>
        <taxon>Sphingomonadaceae</taxon>
        <taxon>Sphingomonas</taxon>
    </lineage>
</organism>
<reference evidence="2 3" key="1">
    <citation type="journal article" date="2013" name="Antonie Van Leeuwenhoek">
        <title>Sphingomonas ginsenosidivorax sp. nov., with the ability to transform ginsenosides.</title>
        <authorList>
            <person name="Jin X.F."/>
            <person name="Kim J.K."/>
            <person name="Liu Q.M."/>
            <person name="Kang M.S."/>
            <person name="He D."/>
            <person name="Jin F.X."/>
            <person name="Kim S.C."/>
            <person name="Im W.T."/>
        </authorList>
    </citation>
    <scope>NUCLEOTIDE SEQUENCE [LARGE SCALE GENOMIC DNA]</scope>
    <source>
        <strain evidence="2 3">KHI67</strain>
    </source>
</reference>
<dbReference type="InterPro" id="IPR002347">
    <property type="entry name" value="SDR_fam"/>
</dbReference>
<sequence length="250" mass="26071">MTRSLNGRTAIVTGAGSGIGRAIAIRLAEDTAKVAIWDINAAGAEETARMIRDAGGTAIAIDADCSDKAAIKAAADRTRAELGPVAILVNNAGIAPFTPFLDIDDDLFDKVIRINLRGPYLMTKEVLPDMLAAGWGRVINITSSSVQSGSFAQGHYVSSKGGLMGMTKALGLEYAASGVTFNMVPPGFIDTPMLRAAPIDADAFAQTLPMKRIGQPEDIAAACAYLASEEASYITGQTISTNGGRYMGSH</sequence>
<dbReference type="Gene3D" id="3.40.50.720">
    <property type="entry name" value="NAD(P)-binding Rossmann-like Domain"/>
    <property type="match status" value="1"/>
</dbReference>
<dbReference type="PRINTS" id="PR00080">
    <property type="entry name" value="SDRFAMILY"/>
</dbReference>
<comment type="caution">
    <text evidence="2">The sequence shown here is derived from an EMBL/GenBank/DDBJ whole genome shotgun (WGS) entry which is preliminary data.</text>
</comment>
<evidence type="ECO:0000256" key="1">
    <source>
        <dbReference type="ARBA" id="ARBA00006484"/>
    </source>
</evidence>
<proteinExistence type="inferred from homology"/>
<dbReference type="PROSITE" id="PS00061">
    <property type="entry name" value="ADH_SHORT"/>
    <property type="match status" value="1"/>
</dbReference>
<dbReference type="SUPFAM" id="SSF51735">
    <property type="entry name" value="NAD(P)-binding Rossmann-fold domains"/>
    <property type="match status" value="1"/>
</dbReference>
<dbReference type="NCBIfam" id="NF009466">
    <property type="entry name" value="PRK12826.1-2"/>
    <property type="match status" value="1"/>
</dbReference>
<dbReference type="NCBIfam" id="NF005559">
    <property type="entry name" value="PRK07231.1"/>
    <property type="match status" value="1"/>
</dbReference>
<dbReference type="Pfam" id="PF13561">
    <property type="entry name" value="adh_short_C2"/>
    <property type="match status" value="1"/>
</dbReference>
<dbReference type="InterPro" id="IPR020904">
    <property type="entry name" value="Sc_DH/Rdtase_CS"/>
</dbReference>
<evidence type="ECO:0000313" key="3">
    <source>
        <dbReference type="Proteomes" id="UP000321250"/>
    </source>
</evidence>
<dbReference type="PANTHER" id="PTHR42879">
    <property type="entry name" value="3-OXOACYL-(ACYL-CARRIER-PROTEIN) REDUCTASE"/>
    <property type="match status" value="1"/>
</dbReference>
<name>A0A5C6UC64_9SPHN</name>
<keyword evidence="3" id="KW-1185">Reference proteome</keyword>
<dbReference type="PANTHER" id="PTHR42879:SF2">
    <property type="entry name" value="3-OXOACYL-[ACYL-CARRIER-PROTEIN] REDUCTASE FABG"/>
    <property type="match status" value="1"/>
</dbReference>
<gene>
    <name evidence="2" type="ORF">FSB78_04540</name>
</gene>
<dbReference type="RefSeq" id="WP_147080344.1">
    <property type="nucleotide sequence ID" value="NZ_VOQR01000001.1"/>
</dbReference>
<dbReference type="GO" id="GO:0032787">
    <property type="term" value="P:monocarboxylic acid metabolic process"/>
    <property type="evidence" value="ECO:0007669"/>
    <property type="project" value="UniProtKB-ARBA"/>
</dbReference>
<evidence type="ECO:0000313" key="2">
    <source>
        <dbReference type="EMBL" id="TXC70292.1"/>
    </source>
</evidence>
<protein>
    <submittedName>
        <fullName evidence="2">3-oxoacyl-ACP reductase FabG</fullName>
    </submittedName>
</protein>
<dbReference type="OrthoDB" id="9804774at2"/>
<dbReference type="FunFam" id="3.40.50.720:FF:000084">
    <property type="entry name" value="Short-chain dehydrogenase reductase"/>
    <property type="match status" value="1"/>
</dbReference>
<accession>A0A5C6UC64</accession>
<dbReference type="InterPro" id="IPR036291">
    <property type="entry name" value="NAD(P)-bd_dom_sf"/>
</dbReference>
<dbReference type="Proteomes" id="UP000321250">
    <property type="component" value="Unassembled WGS sequence"/>
</dbReference>
<dbReference type="EMBL" id="VOQR01000001">
    <property type="protein sequence ID" value="TXC70292.1"/>
    <property type="molecule type" value="Genomic_DNA"/>
</dbReference>
<dbReference type="InterPro" id="IPR050259">
    <property type="entry name" value="SDR"/>
</dbReference>
<dbReference type="PRINTS" id="PR00081">
    <property type="entry name" value="GDHRDH"/>
</dbReference>
<dbReference type="AlphaFoldDB" id="A0A5C6UC64"/>
<comment type="similarity">
    <text evidence="1">Belongs to the short-chain dehydrogenases/reductases (SDR) family.</text>
</comment>